<dbReference type="AlphaFoldDB" id="A0A6G4XQD2"/>
<name>A0A6G4XQD2_9ACTN</name>
<dbReference type="EMBL" id="JAAKZW010000172">
    <property type="protein sequence ID" value="NGO79799.1"/>
    <property type="molecule type" value="Genomic_DNA"/>
</dbReference>
<comment type="caution">
    <text evidence="1">The sequence shown here is derived from an EMBL/GenBank/DDBJ whole genome shotgun (WGS) entry which is preliminary data.</text>
</comment>
<evidence type="ECO:0000313" key="1">
    <source>
        <dbReference type="EMBL" id="NGO79799.1"/>
    </source>
</evidence>
<dbReference type="RefSeq" id="WP_165335237.1">
    <property type="nucleotide sequence ID" value="NZ_JAAKZW010000172.1"/>
</dbReference>
<evidence type="ECO:0000313" key="2">
    <source>
        <dbReference type="Proteomes" id="UP000481109"/>
    </source>
</evidence>
<organism evidence="1 2">
    <name type="scientific">Streptomyces mesophilus</name>
    <dbReference type="NCBI Taxonomy" id="1775132"/>
    <lineage>
        <taxon>Bacteria</taxon>
        <taxon>Bacillati</taxon>
        <taxon>Actinomycetota</taxon>
        <taxon>Actinomycetes</taxon>
        <taxon>Kitasatosporales</taxon>
        <taxon>Streptomycetaceae</taxon>
        <taxon>Streptomyces</taxon>
    </lineage>
</organism>
<reference evidence="1 2" key="1">
    <citation type="submission" date="2020-02" db="EMBL/GenBank/DDBJ databases">
        <title>Whole-genome analyses of novel actinobacteria.</title>
        <authorList>
            <person name="Sahin N."/>
            <person name="Tokatli A."/>
        </authorList>
    </citation>
    <scope>NUCLEOTIDE SEQUENCE [LARGE SCALE GENOMIC DNA]</scope>
    <source>
        <strain evidence="1 2">YC504</strain>
    </source>
</reference>
<keyword evidence="2" id="KW-1185">Reference proteome</keyword>
<gene>
    <name evidence="1" type="ORF">G6045_29690</name>
</gene>
<proteinExistence type="predicted"/>
<dbReference type="Proteomes" id="UP000481109">
    <property type="component" value="Unassembled WGS sequence"/>
</dbReference>
<protein>
    <submittedName>
        <fullName evidence="1">Peptide MFS transporter</fullName>
    </submittedName>
</protein>
<sequence>MRNFSTPGKFSLALGLTGGSFLVMAVASAPASGGAKVFPGQGVLLVVAGLLMRKGSRWLRTQIGEHEPGEAGVRVAV</sequence>
<accession>A0A6G4XQD2</accession>